<keyword evidence="2" id="KW-1185">Reference proteome</keyword>
<dbReference type="PANTHER" id="PTHR31169:SF23">
    <property type="entry name" value="OS03G0572250 PROTEIN"/>
    <property type="match status" value="1"/>
</dbReference>
<dbReference type="Proteomes" id="UP001396334">
    <property type="component" value="Unassembled WGS sequence"/>
</dbReference>
<protein>
    <submittedName>
        <fullName evidence="1">Uncharacterized protein</fullName>
    </submittedName>
</protein>
<comment type="caution">
    <text evidence="1">The sequence shown here is derived from an EMBL/GenBank/DDBJ whole genome shotgun (WGS) entry which is preliminary data.</text>
</comment>
<dbReference type="EMBL" id="JBBPBN010001522">
    <property type="protein sequence ID" value="KAK8478042.1"/>
    <property type="molecule type" value="Genomic_DNA"/>
</dbReference>
<gene>
    <name evidence="1" type="ORF">V6N11_055802</name>
</gene>
<organism evidence="1 2">
    <name type="scientific">Hibiscus sabdariffa</name>
    <name type="common">roselle</name>
    <dbReference type="NCBI Taxonomy" id="183260"/>
    <lineage>
        <taxon>Eukaryota</taxon>
        <taxon>Viridiplantae</taxon>
        <taxon>Streptophyta</taxon>
        <taxon>Embryophyta</taxon>
        <taxon>Tracheophyta</taxon>
        <taxon>Spermatophyta</taxon>
        <taxon>Magnoliopsida</taxon>
        <taxon>eudicotyledons</taxon>
        <taxon>Gunneridae</taxon>
        <taxon>Pentapetalae</taxon>
        <taxon>rosids</taxon>
        <taxon>malvids</taxon>
        <taxon>Malvales</taxon>
        <taxon>Malvaceae</taxon>
        <taxon>Malvoideae</taxon>
        <taxon>Hibiscus</taxon>
    </lineage>
</organism>
<evidence type="ECO:0000313" key="1">
    <source>
        <dbReference type="EMBL" id="KAK8478042.1"/>
    </source>
</evidence>
<sequence length="497" mass="55195">MAAMGNESQALDRNHLPQPHHDCKIQTPKISPYEQSREERIKANLQRMQQLGLKDLSNSLLHSSSRLSSRRGRPPVGTRPPATPLSSPLPPSSSLRRSSRLQNTTPVTYSEAVLAKKDEVLVDVELKLSKSEVYTEEHEKLLGDTQRSWTLFVDGYGNDGRRIYDSIKGKTCHQCRQKTLGHRTHCIKCNMVQGQFCGDCLYMRYGEHVLEANENPNWVCPVCRGICNCSLCRQAKGWAPTGPLYKKITKLGFKSVAHYLFQTRRAQTNTEKNPDNTDRASAKRSLSFPAPELLSEESPEVDDIQLMTSKPQTGEDGLNSEKKEYNEREPTEINLDVHEQLGFSELDSGDKIDDGKELDFTNKEPGGRSVTSENIPEKGTGHDEIMGVNGEVSDGAGKNVDEGCTASESSPKRMKRPASAMQIVPDSNAASPKQSREVGNDHDEQQQGLPGTNGSVSDETAENTSSRKKSKTNMKHCTSGTNMDCIARRLRPRNKAQ</sequence>
<dbReference type="Pfam" id="PF10497">
    <property type="entry name" value="zf-4CXXC_R1"/>
    <property type="match status" value="1"/>
</dbReference>
<dbReference type="PANTHER" id="PTHR31169">
    <property type="entry name" value="OS05G0300700 PROTEIN"/>
    <property type="match status" value="1"/>
</dbReference>
<evidence type="ECO:0000313" key="2">
    <source>
        <dbReference type="Proteomes" id="UP001396334"/>
    </source>
</evidence>
<dbReference type="InterPro" id="IPR040221">
    <property type="entry name" value="CDCA7/CDA7L"/>
</dbReference>
<name>A0ABR1ZCP1_9ROSI</name>
<accession>A0ABR1ZCP1</accession>
<reference evidence="1 2" key="1">
    <citation type="journal article" date="2024" name="G3 (Bethesda)">
        <title>Genome assembly of Hibiscus sabdariffa L. provides insights into metabolisms of medicinal natural products.</title>
        <authorList>
            <person name="Kim T."/>
        </authorList>
    </citation>
    <scope>NUCLEOTIDE SEQUENCE [LARGE SCALE GENOMIC DNA]</scope>
    <source>
        <strain evidence="1">TK-2024</strain>
        <tissue evidence="1">Old leaves</tissue>
    </source>
</reference>
<dbReference type="InterPro" id="IPR018866">
    <property type="entry name" value="Znf-4CXXC_R1"/>
</dbReference>
<proteinExistence type="predicted"/>